<feature type="non-terminal residue" evidence="3">
    <location>
        <position position="295"/>
    </location>
</feature>
<evidence type="ECO:0000313" key="3">
    <source>
        <dbReference type="EMBL" id="EJK71618.1"/>
    </source>
</evidence>
<accession>K0SYZ8</accession>
<organism evidence="3 4">
    <name type="scientific">Thalassiosira oceanica</name>
    <name type="common">Marine diatom</name>
    <dbReference type="NCBI Taxonomy" id="159749"/>
    <lineage>
        <taxon>Eukaryota</taxon>
        <taxon>Sar</taxon>
        <taxon>Stramenopiles</taxon>
        <taxon>Ochrophyta</taxon>
        <taxon>Bacillariophyta</taxon>
        <taxon>Coscinodiscophyceae</taxon>
        <taxon>Thalassiosirophycidae</taxon>
        <taxon>Thalassiosirales</taxon>
        <taxon>Thalassiosiraceae</taxon>
        <taxon>Thalassiosira</taxon>
    </lineage>
</organism>
<evidence type="ECO:0000256" key="2">
    <source>
        <dbReference type="SAM" id="Phobius"/>
    </source>
</evidence>
<reference evidence="3 4" key="1">
    <citation type="journal article" date="2012" name="Genome Biol.">
        <title>Genome and low-iron response of an oceanic diatom adapted to chronic iron limitation.</title>
        <authorList>
            <person name="Lommer M."/>
            <person name="Specht M."/>
            <person name="Roy A.S."/>
            <person name="Kraemer L."/>
            <person name="Andreson R."/>
            <person name="Gutowska M.A."/>
            <person name="Wolf J."/>
            <person name="Bergner S.V."/>
            <person name="Schilhabel M.B."/>
            <person name="Klostermeier U.C."/>
            <person name="Beiko R.G."/>
            <person name="Rosenstiel P."/>
            <person name="Hippler M."/>
            <person name="Laroche J."/>
        </authorList>
    </citation>
    <scope>NUCLEOTIDE SEQUENCE [LARGE SCALE GENOMIC DNA]</scope>
    <source>
        <strain evidence="3 4">CCMP1005</strain>
    </source>
</reference>
<keyword evidence="2" id="KW-1133">Transmembrane helix</keyword>
<sequence length="295" mass="31363">MGGTILASQAPSIAILINRVAGVGIASIIVANVPTKAKRVSRRHHRLRSEGGIAGPPGVVPKHPERRTAAGRQPSIYNELNEAAERWGRARTCPSIGTASWGILTPGVAEILSRRRCATDGMAGRIDLAPPSLALATPRSPPTHDGENRAAPSHRLSSSRGRGTAFHPSPRGVNEDLRGRAPTEGWGVRLGSLDSPRQLAGPSRGLLRGRGLLGRVLWTRSIPAARLLEVFISSRFRRLIVIPASAEKPVAPPDGPGGGSECPPRDALIPRYSQHDRPTGARRGERSGFAPDPIR</sequence>
<keyword evidence="2" id="KW-0812">Transmembrane</keyword>
<feature type="region of interest" description="Disordered" evidence="1">
    <location>
        <begin position="40"/>
        <end position="75"/>
    </location>
</feature>
<name>K0SYZ8_THAOC</name>
<keyword evidence="4" id="KW-1185">Reference proteome</keyword>
<protein>
    <submittedName>
        <fullName evidence="3">Uncharacterized protein</fullName>
    </submittedName>
</protein>
<dbReference type="EMBL" id="AGNL01006999">
    <property type="protein sequence ID" value="EJK71618.1"/>
    <property type="molecule type" value="Genomic_DNA"/>
</dbReference>
<dbReference type="eggNOG" id="ENOG502TB09">
    <property type="taxonomic scope" value="Eukaryota"/>
</dbReference>
<dbReference type="AlphaFoldDB" id="K0SYZ8"/>
<proteinExistence type="predicted"/>
<feature type="region of interest" description="Disordered" evidence="1">
    <location>
        <begin position="129"/>
        <end position="180"/>
    </location>
</feature>
<dbReference type="Proteomes" id="UP000266841">
    <property type="component" value="Unassembled WGS sequence"/>
</dbReference>
<evidence type="ECO:0000313" key="4">
    <source>
        <dbReference type="Proteomes" id="UP000266841"/>
    </source>
</evidence>
<gene>
    <name evidence="3" type="ORF">THAOC_06921</name>
</gene>
<comment type="caution">
    <text evidence="3">The sequence shown here is derived from an EMBL/GenBank/DDBJ whole genome shotgun (WGS) entry which is preliminary data.</text>
</comment>
<feature type="transmembrane region" description="Helical" evidence="2">
    <location>
        <begin position="12"/>
        <end position="33"/>
    </location>
</feature>
<evidence type="ECO:0000256" key="1">
    <source>
        <dbReference type="SAM" id="MobiDB-lite"/>
    </source>
</evidence>
<feature type="compositionally biased region" description="Basic and acidic residues" evidence="1">
    <location>
        <begin position="273"/>
        <end position="286"/>
    </location>
</feature>
<keyword evidence="2" id="KW-0472">Membrane</keyword>
<feature type="region of interest" description="Disordered" evidence="1">
    <location>
        <begin position="247"/>
        <end position="295"/>
    </location>
</feature>